<evidence type="ECO:0000256" key="3">
    <source>
        <dbReference type="ARBA" id="ARBA00007182"/>
    </source>
</evidence>
<evidence type="ECO:0000256" key="7">
    <source>
        <dbReference type="ARBA" id="ARBA00022801"/>
    </source>
</evidence>
<dbReference type="Proteomes" id="UP000784294">
    <property type="component" value="Unassembled WGS sequence"/>
</dbReference>
<keyword evidence="10" id="KW-0539">Nucleus</keyword>
<dbReference type="Pfam" id="PF01088">
    <property type="entry name" value="Peptidase_C12"/>
    <property type="match status" value="1"/>
</dbReference>
<keyword evidence="8 11" id="KW-0788">Thiol protease</keyword>
<dbReference type="GO" id="GO:0005634">
    <property type="term" value="C:nucleus"/>
    <property type="evidence" value="ECO:0007669"/>
    <property type="project" value="UniProtKB-SubCell"/>
</dbReference>
<dbReference type="GO" id="GO:0006325">
    <property type="term" value="P:chromatin organization"/>
    <property type="evidence" value="ECO:0007669"/>
    <property type="project" value="UniProtKB-KW"/>
</dbReference>
<gene>
    <name evidence="14" type="ORF">PXEA_LOCUS18336</name>
</gene>
<evidence type="ECO:0000256" key="10">
    <source>
        <dbReference type="ARBA" id="ARBA00023242"/>
    </source>
</evidence>
<comment type="subcellular location">
    <subcellularLocation>
        <location evidence="2">Nucleus</location>
    </subcellularLocation>
</comment>
<evidence type="ECO:0000256" key="12">
    <source>
        <dbReference type="SAM" id="MobiDB-lite"/>
    </source>
</evidence>
<keyword evidence="6 11" id="KW-0833">Ubl conjugation pathway</keyword>
<dbReference type="AlphaFoldDB" id="A0A448X0J2"/>
<comment type="similarity">
    <text evidence="3">Belongs to the peptidase C12 family. BAP1 subfamily.</text>
</comment>
<evidence type="ECO:0000256" key="1">
    <source>
        <dbReference type="ARBA" id="ARBA00000707"/>
    </source>
</evidence>
<name>A0A448X0J2_9PLAT</name>
<dbReference type="GO" id="GO:0004843">
    <property type="term" value="F:cysteine-type deubiquitinase activity"/>
    <property type="evidence" value="ECO:0007669"/>
    <property type="project" value="UniProtKB-UniRule"/>
</dbReference>
<feature type="active site" description="Proton donor" evidence="11">
    <location>
        <position position="315"/>
    </location>
</feature>
<dbReference type="InterPro" id="IPR001578">
    <property type="entry name" value="Peptidase_C12_UCH"/>
</dbReference>
<evidence type="ECO:0000256" key="5">
    <source>
        <dbReference type="ARBA" id="ARBA00022670"/>
    </source>
</evidence>
<feature type="site" description="Transition state stabilizer" evidence="11">
    <location>
        <position position="114"/>
    </location>
</feature>
<keyword evidence="9" id="KW-0156">Chromatin regulator</keyword>
<comment type="caution">
    <text evidence="14">The sequence shown here is derived from an EMBL/GenBank/DDBJ whole genome shotgun (WGS) entry which is preliminary data.</text>
</comment>
<dbReference type="SUPFAM" id="SSF54001">
    <property type="entry name" value="Cysteine proteinases"/>
    <property type="match status" value="2"/>
</dbReference>
<proteinExistence type="inferred from homology"/>
<dbReference type="Gene3D" id="3.40.532.10">
    <property type="entry name" value="Peptidase C12, ubiquitin carboxyl-terminal hydrolase"/>
    <property type="match status" value="1"/>
</dbReference>
<dbReference type="PANTHER" id="PTHR10589:SF28">
    <property type="entry name" value="UBIQUITIN CARBOXYL-TERMINAL HYDROLASE BAP1"/>
    <property type="match status" value="1"/>
</dbReference>
<keyword evidence="7 11" id="KW-0378">Hydrolase</keyword>
<feature type="compositionally biased region" description="Basic and acidic residues" evidence="12">
    <location>
        <begin position="88"/>
        <end position="100"/>
    </location>
</feature>
<comment type="catalytic activity">
    <reaction evidence="1 11">
        <text>Thiol-dependent hydrolysis of ester, thioester, amide, peptide and isopeptide bonds formed by the C-terminal Gly of ubiquitin (a 76-residue protein attached to proteins as an intracellular targeting signal).</text>
        <dbReference type="EC" id="3.4.19.12"/>
    </reaction>
</comment>
<evidence type="ECO:0000256" key="2">
    <source>
        <dbReference type="ARBA" id="ARBA00004123"/>
    </source>
</evidence>
<sequence>MIIIKPCKRNTRSSTTAVLHTPPNDVCAATTRERCRTASGDSTVLTKKTSPSALRANSSLSQGSRKDDLSTHPDVQGSLKSLSAANEEAIKPCKSGKSDGNDDDTKDEIFFAQQVVPNSCATHALLSILMNRPELDLGLMLTEFRKATKRLSPETKGLAIGSMPPLAHAHNRHATGRHQPALLSLVGSSSSSLIALQCPLDLPTSLLEPNDPMTNVLEASQAAATAVSTALAAAGRSGNEHFSDTSSTHFTDNFSPGDFEGHTPVGRSTLHILSSGSTAGIGASISAPSTNLSLSVSPSLALPLGGNVEPPDTFHFVCFLPIRGRLYELDGLKSAPIDHGPLIYAEGSYSESGSEGNWTAQCAELLKQRMIEASKVGFIF</sequence>
<dbReference type="GO" id="GO:0006511">
    <property type="term" value="P:ubiquitin-dependent protein catabolic process"/>
    <property type="evidence" value="ECO:0007669"/>
    <property type="project" value="UniProtKB-UniRule"/>
</dbReference>
<evidence type="ECO:0000313" key="14">
    <source>
        <dbReference type="EMBL" id="VEL24896.1"/>
    </source>
</evidence>
<dbReference type="PANTHER" id="PTHR10589">
    <property type="entry name" value="UBIQUITIN CARBOXYL-TERMINAL HYDROLASE"/>
    <property type="match status" value="1"/>
</dbReference>
<feature type="domain" description="UCH catalytic" evidence="13">
    <location>
        <begin position="1"/>
        <end position="380"/>
    </location>
</feature>
<dbReference type="GO" id="GO:0005737">
    <property type="term" value="C:cytoplasm"/>
    <property type="evidence" value="ECO:0007669"/>
    <property type="project" value="TreeGrafter"/>
</dbReference>
<dbReference type="GO" id="GO:0016579">
    <property type="term" value="P:protein deubiquitination"/>
    <property type="evidence" value="ECO:0007669"/>
    <property type="project" value="TreeGrafter"/>
</dbReference>
<evidence type="ECO:0000256" key="6">
    <source>
        <dbReference type="ARBA" id="ARBA00022786"/>
    </source>
</evidence>
<evidence type="ECO:0000256" key="4">
    <source>
        <dbReference type="ARBA" id="ARBA00012759"/>
    </source>
</evidence>
<keyword evidence="15" id="KW-1185">Reference proteome</keyword>
<reference evidence="14" key="1">
    <citation type="submission" date="2018-11" db="EMBL/GenBank/DDBJ databases">
        <authorList>
            <consortium name="Pathogen Informatics"/>
        </authorList>
    </citation>
    <scope>NUCLEOTIDE SEQUENCE</scope>
</reference>
<evidence type="ECO:0000313" key="15">
    <source>
        <dbReference type="Proteomes" id="UP000784294"/>
    </source>
</evidence>
<evidence type="ECO:0000256" key="11">
    <source>
        <dbReference type="PROSITE-ProRule" id="PRU01393"/>
    </source>
</evidence>
<evidence type="ECO:0000256" key="9">
    <source>
        <dbReference type="ARBA" id="ARBA00022853"/>
    </source>
</evidence>
<feature type="compositionally biased region" description="Polar residues" evidence="12">
    <location>
        <begin position="39"/>
        <end position="63"/>
    </location>
</feature>
<dbReference type="OrthoDB" id="1924260at2759"/>
<dbReference type="PROSITE" id="PS52048">
    <property type="entry name" value="UCH_DOMAIN"/>
    <property type="match status" value="1"/>
</dbReference>
<dbReference type="EC" id="3.4.19.12" evidence="4 11"/>
<organism evidence="14 15">
    <name type="scientific">Protopolystoma xenopodis</name>
    <dbReference type="NCBI Taxonomy" id="117903"/>
    <lineage>
        <taxon>Eukaryota</taxon>
        <taxon>Metazoa</taxon>
        <taxon>Spiralia</taxon>
        <taxon>Lophotrochozoa</taxon>
        <taxon>Platyhelminthes</taxon>
        <taxon>Monogenea</taxon>
        <taxon>Polyopisthocotylea</taxon>
        <taxon>Polystomatidea</taxon>
        <taxon>Polystomatidae</taxon>
        <taxon>Protopolystoma</taxon>
    </lineage>
</organism>
<evidence type="ECO:0000259" key="13">
    <source>
        <dbReference type="PROSITE" id="PS52048"/>
    </source>
</evidence>
<accession>A0A448X0J2</accession>
<protein>
    <recommendedName>
        <fullName evidence="4 11">ubiquitinyl hydrolase 1</fullName>
        <ecNumber evidence="4 11">3.4.19.12</ecNumber>
    </recommendedName>
</protein>
<dbReference type="InterPro" id="IPR038765">
    <property type="entry name" value="Papain-like_cys_pep_sf"/>
</dbReference>
<dbReference type="EMBL" id="CAAALY010070416">
    <property type="protein sequence ID" value="VEL24896.1"/>
    <property type="molecule type" value="Genomic_DNA"/>
</dbReference>
<feature type="site" description="Important for enzyme activity" evidence="11">
    <location>
        <position position="330"/>
    </location>
</feature>
<feature type="region of interest" description="Disordered" evidence="12">
    <location>
        <begin position="38"/>
        <end position="105"/>
    </location>
</feature>
<dbReference type="InterPro" id="IPR036959">
    <property type="entry name" value="Peptidase_C12_UCH_sf"/>
</dbReference>
<evidence type="ECO:0000256" key="8">
    <source>
        <dbReference type="ARBA" id="ARBA00022807"/>
    </source>
</evidence>
<keyword evidence="5 11" id="KW-0645">Protease</keyword>
<feature type="active site" description="Nucleophile" evidence="11">
    <location>
        <position position="120"/>
    </location>
</feature>